<reference evidence="1" key="1">
    <citation type="journal article" date="2010" name="Environ. Microbiol.">
        <title>The metavirome of a hypersaline environment.</title>
        <authorList>
            <person name="Santos F."/>
            <person name="Yarza P."/>
            <person name="Parro V."/>
            <person name="Briones C."/>
            <person name="Anton J."/>
        </authorList>
    </citation>
    <scope>NUCLEOTIDE SEQUENCE</scope>
</reference>
<accession>D5L2J5</accession>
<protein>
    <submittedName>
        <fullName evidence="1">Uncharacterized protein</fullName>
    </submittedName>
</protein>
<proteinExistence type="predicted"/>
<name>D5L2J5_9VIRU</name>
<evidence type="ECO:0000313" key="1">
    <source>
        <dbReference type="EMBL" id="ADE29254.1"/>
    </source>
</evidence>
<dbReference type="EMBL" id="GU735278">
    <property type="protein sequence ID" value="ADE29254.1"/>
    <property type="molecule type" value="Genomic_DNA"/>
</dbReference>
<organism evidence="1">
    <name type="scientific">uncultured virus</name>
    <dbReference type="NCBI Taxonomy" id="340016"/>
    <lineage>
        <taxon>Viruses</taxon>
        <taxon>environmental samples</taxon>
    </lineage>
</organism>
<sequence length="109" mass="12335">MRGKHAHQALSIEEYSTDVHRVLRAGGADRVLLVGPDLVHLHDLTLLVKLQVLREGYGTGRVDYPWRIGRLRGNEKERGLRGNEVRPFRVLGKLLTGKIPVLKCGRHDK</sequence>